<evidence type="ECO:0000256" key="1">
    <source>
        <dbReference type="SAM" id="MobiDB-lite"/>
    </source>
</evidence>
<evidence type="ECO:0000313" key="3">
    <source>
        <dbReference type="Proteomes" id="UP001054252"/>
    </source>
</evidence>
<gene>
    <name evidence="2" type="ORF">SLEP1_g36858</name>
</gene>
<proteinExistence type="predicted"/>
<protein>
    <submittedName>
        <fullName evidence="2">Uncharacterized protein</fullName>
    </submittedName>
</protein>
<dbReference type="AlphaFoldDB" id="A0AAV5KT08"/>
<sequence>MLESSFYLLQILKCCSSAFRDPVSIDGGEKVRQIEEGLDEAEVESSRSGGSGEGSEGVEVSSNILEVDDNSLKCYDKGEEIMSEVTRYEAFWKSRKDLSHLVDNYGISSHILLRLAGVEERACSVLCDHWMPMYGDYLGARLRFPILELLGRMNAEVEALFKWGLKKANLNKYKLGEGEQEEVKRLVRVGGEVLDVMHLTSSKMIEAVELYGRSSLSEGDKSYACWCWGNSSLEEVIDPRGQLLNLQGNKRERLDRKGSGWSSNNSKSKARMAAKHFINSTFLEVDLHGGVEVMRHTLELREELASMKKAVKLAKKKKKICKDELYKRDKVLEEIVDLYRLATMVLAFIDCKKKVKAQYLEVDVTSITFEPQEGGVEEDGESKTANFRLKVKLKWNRDESGRIVSPLELEYEFIAKDDEAKVVGDLEVVDNVQNQEVDQEHQIID</sequence>
<accession>A0AAV5KT08</accession>
<dbReference type="Proteomes" id="UP001054252">
    <property type="component" value="Unassembled WGS sequence"/>
</dbReference>
<feature type="region of interest" description="Disordered" evidence="1">
    <location>
        <begin position="38"/>
        <end position="59"/>
    </location>
</feature>
<evidence type="ECO:0000313" key="2">
    <source>
        <dbReference type="EMBL" id="GKV27722.1"/>
    </source>
</evidence>
<comment type="caution">
    <text evidence="2">The sequence shown here is derived from an EMBL/GenBank/DDBJ whole genome shotgun (WGS) entry which is preliminary data.</text>
</comment>
<dbReference type="EMBL" id="BPVZ01000076">
    <property type="protein sequence ID" value="GKV27722.1"/>
    <property type="molecule type" value="Genomic_DNA"/>
</dbReference>
<organism evidence="2 3">
    <name type="scientific">Rubroshorea leprosula</name>
    <dbReference type="NCBI Taxonomy" id="152421"/>
    <lineage>
        <taxon>Eukaryota</taxon>
        <taxon>Viridiplantae</taxon>
        <taxon>Streptophyta</taxon>
        <taxon>Embryophyta</taxon>
        <taxon>Tracheophyta</taxon>
        <taxon>Spermatophyta</taxon>
        <taxon>Magnoliopsida</taxon>
        <taxon>eudicotyledons</taxon>
        <taxon>Gunneridae</taxon>
        <taxon>Pentapetalae</taxon>
        <taxon>rosids</taxon>
        <taxon>malvids</taxon>
        <taxon>Malvales</taxon>
        <taxon>Dipterocarpaceae</taxon>
        <taxon>Rubroshorea</taxon>
    </lineage>
</organism>
<keyword evidence="3" id="KW-1185">Reference proteome</keyword>
<reference evidence="2 3" key="1">
    <citation type="journal article" date="2021" name="Commun. Biol.">
        <title>The genome of Shorea leprosula (Dipterocarpaceae) highlights the ecological relevance of drought in aseasonal tropical rainforests.</title>
        <authorList>
            <person name="Ng K.K.S."/>
            <person name="Kobayashi M.J."/>
            <person name="Fawcett J.A."/>
            <person name="Hatakeyama M."/>
            <person name="Paape T."/>
            <person name="Ng C.H."/>
            <person name="Ang C.C."/>
            <person name="Tnah L.H."/>
            <person name="Lee C.T."/>
            <person name="Nishiyama T."/>
            <person name="Sese J."/>
            <person name="O'Brien M.J."/>
            <person name="Copetti D."/>
            <person name="Mohd Noor M.I."/>
            <person name="Ong R.C."/>
            <person name="Putra M."/>
            <person name="Sireger I.Z."/>
            <person name="Indrioko S."/>
            <person name="Kosugi Y."/>
            <person name="Izuno A."/>
            <person name="Isagi Y."/>
            <person name="Lee S.L."/>
            <person name="Shimizu K.K."/>
        </authorList>
    </citation>
    <scope>NUCLEOTIDE SEQUENCE [LARGE SCALE GENOMIC DNA]</scope>
    <source>
        <strain evidence="2">214</strain>
    </source>
</reference>
<name>A0AAV5KT08_9ROSI</name>